<sequence>MYIKHYSNKNTLLLRVTLIILSAAVSITAVILFTTLFRFDQQMKVDGKLFPVEIIGEYSEEGGPWKTLTHQTDFENKDLRDITVRGYFSRDIPEGDKIFINIDHMRVSLSINGKEIYATGPVRSQGNPTQAVGKQWVTIVSPGITSSDSVELNFGNLYGNAYMIQFDELLRQMHTGDERMMLFKAVSNDGWTMSIGTIFLFLTLFLLIVALECAILKLKGARRFLWLGLVTLFSSIWFYTLSPAPTLVLPFPVFLNVLYAFSMQGIAVFVVLFAAEHLSGWRKQSLLYCTGLLMLVTLAAMLNQIFLIQDLYTAINYFSILDLLIALWVIFCLFYETRRLNNRESAQLLKAIFPLAVCAVLELINGYVQFSEAAILLGLGLISFSLIEEIYTIRRIKESMNSEKRALILENELNQNRISVMLSQVQPHFLFNALQGIKQLCDTEPARASEALERFSFYLRGNLDSLMDKQLISFEKEMFHVNNYLYLEKMRFPNKLHIETEILYQDFLLPPLTVQTIVENAVRHGIIKRKSGGTLRIKSERTDDNIMITIRDDGLGFDLDIPKEDGRTHVGIENVRSRLMLQCGGSLVVESEAGVGTTVKIILPQNVELKSQ</sequence>
<feature type="transmembrane region" description="Helical" evidence="3">
    <location>
        <begin position="223"/>
        <end position="241"/>
    </location>
</feature>
<dbReference type="GO" id="GO:0000155">
    <property type="term" value="F:phosphorelay sensor kinase activity"/>
    <property type="evidence" value="ECO:0007669"/>
    <property type="project" value="InterPro"/>
</dbReference>
<dbReference type="Gene3D" id="3.30.565.10">
    <property type="entry name" value="Histidine kinase-like ATPase, C-terminal domain"/>
    <property type="match status" value="1"/>
</dbReference>
<protein>
    <submittedName>
        <fullName evidence="5">Sensor histidine kinase YpdA</fullName>
        <ecNumber evidence="5">2.7.13.3</ecNumber>
    </submittedName>
</protein>
<dbReference type="PANTHER" id="PTHR34220:SF7">
    <property type="entry name" value="SENSOR HISTIDINE KINASE YPDA"/>
    <property type="match status" value="1"/>
</dbReference>
<dbReference type="InterPro" id="IPR050640">
    <property type="entry name" value="Bact_2-comp_sensor_kinase"/>
</dbReference>
<reference evidence="5 6" key="1">
    <citation type="journal article" date="2019" name="Anaerobe">
        <title>Detection of Robinsoniella peoriensis in multiple bone samples of a trauma patient.</title>
        <authorList>
            <person name="Schrottner P."/>
            <person name="Hartwich K."/>
            <person name="Bunk B."/>
            <person name="Schober I."/>
            <person name="Helbig S."/>
            <person name="Rudolph W.W."/>
            <person name="Gunzer F."/>
        </authorList>
    </citation>
    <scope>NUCLEOTIDE SEQUENCE [LARGE SCALE GENOMIC DNA]</scope>
    <source>
        <strain evidence="5 6">DSM 106044</strain>
    </source>
</reference>
<evidence type="ECO:0000313" key="6">
    <source>
        <dbReference type="Proteomes" id="UP000306509"/>
    </source>
</evidence>
<keyword evidence="3" id="KW-0472">Membrane</keyword>
<keyword evidence="3" id="KW-1133">Transmembrane helix</keyword>
<dbReference type="Pfam" id="PF06580">
    <property type="entry name" value="His_kinase"/>
    <property type="match status" value="1"/>
</dbReference>
<gene>
    <name evidence="5" type="primary">ypdA_29</name>
    <name evidence="5" type="ORF">DSM106044_03831</name>
</gene>
<evidence type="ECO:0000256" key="1">
    <source>
        <dbReference type="ARBA" id="ARBA00022777"/>
    </source>
</evidence>
<organism evidence="5 6">
    <name type="scientific">Robinsoniella peoriensis</name>
    <dbReference type="NCBI Taxonomy" id="180332"/>
    <lineage>
        <taxon>Bacteria</taxon>
        <taxon>Bacillati</taxon>
        <taxon>Bacillota</taxon>
        <taxon>Clostridia</taxon>
        <taxon>Lachnospirales</taxon>
        <taxon>Lachnospiraceae</taxon>
        <taxon>Robinsoniella</taxon>
    </lineage>
</organism>
<accession>A0A4U8Q3R0</accession>
<evidence type="ECO:0000256" key="2">
    <source>
        <dbReference type="ARBA" id="ARBA00023012"/>
    </source>
</evidence>
<feature type="transmembrane region" description="Helical" evidence="3">
    <location>
        <begin position="253"/>
        <end position="274"/>
    </location>
</feature>
<evidence type="ECO:0000256" key="3">
    <source>
        <dbReference type="SAM" id="Phobius"/>
    </source>
</evidence>
<dbReference type="SUPFAM" id="SSF55874">
    <property type="entry name" value="ATPase domain of HSP90 chaperone/DNA topoisomerase II/histidine kinase"/>
    <property type="match status" value="1"/>
</dbReference>
<dbReference type="GO" id="GO:0016020">
    <property type="term" value="C:membrane"/>
    <property type="evidence" value="ECO:0007669"/>
    <property type="project" value="InterPro"/>
</dbReference>
<dbReference type="InterPro" id="IPR003594">
    <property type="entry name" value="HATPase_dom"/>
</dbReference>
<evidence type="ECO:0000259" key="4">
    <source>
        <dbReference type="PROSITE" id="PS50109"/>
    </source>
</evidence>
<dbReference type="STRING" id="180332.GCA_000797495_00989"/>
<dbReference type="EC" id="2.7.13.3" evidence="5"/>
<keyword evidence="2" id="KW-0902">Two-component regulatory system</keyword>
<dbReference type="OrthoDB" id="9809348at2"/>
<dbReference type="InterPro" id="IPR010559">
    <property type="entry name" value="Sig_transdc_His_kin_internal"/>
</dbReference>
<dbReference type="InterPro" id="IPR005467">
    <property type="entry name" value="His_kinase_dom"/>
</dbReference>
<dbReference type="Pfam" id="PF02518">
    <property type="entry name" value="HATPase_c"/>
    <property type="match status" value="1"/>
</dbReference>
<dbReference type="RefSeq" id="WP_070041061.1">
    <property type="nucleotide sequence ID" value="NZ_CABMJZ010000047.1"/>
</dbReference>
<keyword evidence="3" id="KW-0812">Transmembrane</keyword>
<dbReference type="Proteomes" id="UP000306509">
    <property type="component" value="Unassembled WGS sequence"/>
</dbReference>
<feature type="transmembrane region" description="Helical" evidence="3">
    <location>
        <begin position="314"/>
        <end position="335"/>
    </location>
</feature>
<dbReference type="AlphaFoldDB" id="A0A4U8Q3R0"/>
<dbReference type="InterPro" id="IPR036890">
    <property type="entry name" value="HATPase_C_sf"/>
</dbReference>
<feature type="transmembrane region" description="Helical" evidence="3">
    <location>
        <begin position="190"/>
        <end position="211"/>
    </location>
</feature>
<dbReference type="EMBL" id="QGQD01000070">
    <property type="protein sequence ID" value="TLC99380.1"/>
    <property type="molecule type" value="Genomic_DNA"/>
</dbReference>
<feature type="transmembrane region" description="Helical" evidence="3">
    <location>
        <begin position="347"/>
        <end position="367"/>
    </location>
</feature>
<proteinExistence type="predicted"/>
<keyword evidence="6" id="KW-1185">Reference proteome</keyword>
<evidence type="ECO:0000313" key="5">
    <source>
        <dbReference type="EMBL" id="TLC99380.1"/>
    </source>
</evidence>
<feature type="domain" description="Histidine kinase" evidence="4">
    <location>
        <begin position="514"/>
        <end position="607"/>
    </location>
</feature>
<dbReference type="PROSITE" id="PS50109">
    <property type="entry name" value="HIS_KIN"/>
    <property type="match status" value="1"/>
</dbReference>
<keyword evidence="1 5" id="KW-0418">Kinase</keyword>
<dbReference type="PANTHER" id="PTHR34220">
    <property type="entry name" value="SENSOR HISTIDINE KINASE YPDA"/>
    <property type="match status" value="1"/>
</dbReference>
<name>A0A4U8Q3R0_9FIRM</name>
<comment type="caution">
    <text evidence="5">The sequence shown here is derived from an EMBL/GenBank/DDBJ whole genome shotgun (WGS) entry which is preliminary data.</text>
</comment>
<feature type="transmembrane region" description="Helical" evidence="3">
    <location>
        <begin position="286"/>
        <end position="308"/>
    </location>
</feature>
<keyword evidence="5" id="KW-0808">Transferase</keyword>
<feature type="transmembrane region" description="Helical" evidence="3">
    <location>
        <begin position="12"/>
        <end position="37"/>
    </location>
</feature>